<dbReference type="EMBL" id="CAJOBC010016028">
    <property type="protein sequence ID" value="CAF4026075.1"/>
    <property type="molecule type" value="Genomic_DNA"/>
</dbReference>
<dbReference type="EMBL" id="CAJOBA010041488">
    <property type="protein sequence ID" value="CAF4115077.1"/>
    <property type="molecule type" value="Genomic_DNA"/>
</dbReference>
<keyword evidence="6 9" id="KW-0406">Ion transport</keyword>
<evidence type="ECO:0000256" key="3">
    <source>
        <dbReference type="ARBA" id="ARBA00022475"/>
    </source>
</evidence>
<keyword evidence="3" id="KW-1003">Cell membrane</keyword>
<comment type="caution">
    <text evidence="9">Lacks conserved residue(s) required for the propagation of feature annotation.</text>
</comment>
<dbReference type="InterPro" id="IPR000990">
    <property type="entry name" value="Innexin"/>
</dbReference>
<gene>
    <name evidence="9" type="primary">inx</name>
    <name evidence="10" type="ORF">GPM918_LOCUS26300</name>
    <name evidence="11" type="ORF">OVA965_LOCUS28840</name>
    <name evidence="12" type="ORF">SRO942_LOCUS26421</name>
    <name evidence="13" type="ORF">TMI583_LOCUS29601</name>
</gene>
<feature type="transmembrane region" description="Helical" evidence="9">
    <location>
        <begin position="276"/>
        <end position="296"/>
    </location>
</feature>
<dbReference type="PRINTS" id="PR01262">
    <property type="entry name" value="INNEXIN"/>
</dbReference>
<dbReference type="EMBL" id="CAJNOK010019905">
    <property type="protein sequence ID" value="CAF1307852.1"/>
    <property type="molecule type" value="Genomic_DNA"/>
</dbReference>
<keyword evidence="8 9" id="KW-0407">Ion channel</keyword>
<evidence type="ECO:0000256" key="5">
    <source>
        <dbReference type="ARBA" id="ARBA00022989"/>
    </source>
</evidence>
<sequence>MDVRFVLSRFDAYALVRYYCGFGRNDDDFVDRLSRHYTNKGIFPVQFVGKPISCWTPASFTDSHITYADFICWISSTYYVSTESEIPLPDEQREHSIVFYQYIPFLLMLQAFGFFFPGFLWRSLSKKIGFSIQNYIDSLNLSRTLLIESPNFRRQFVHNVAIRLDQCFRLKHEKTQIKKVFLLRLPKLTVLYLSIKLIYLSNILLQLFTLHYLMKFRLSLSSLSQQLFIHSTNYRHDSLQFPTNVLCDFIVRFLGKNTHRHTVQCVLPVNVFNEKIFTFSYLWLIMMMLFSIYNLMFQWSFYLINKYDFINDYLMFQKKKKANKFKKLTTEFTSTSLMSSNNNHGLDEKMNEKLLIKNFNEHYLKTDGIVLLRLLKINTDIVTTGDLLDDIWDLYKIQPV</sequence>
<keyword evidence="4 9" id="KW-0812">Transmembrane</keyword>
<name>A0A815AEB5_9BILA</name>
<comment type="function">
    <text evidence="9">Structural component of the gap junctions.</text>
</comment>
<dbReference type="Proteomes" id="UP000663829">
    <property type="component" value="Unassembled WGS sequence"/>
</dbReference>
<dbReference type="PANTHER" id="PTHR11893">
    <property type="entry name" value="INNEXIN"/>
    <property type="match status" value="1"/>
</dbReference>
<protein>
    <recommendedName>
        <fullName evidence="9">Innexin</fullName>
    </recommendedName>
</protein>
<dbReference type="GO" id="GO:0034220">
    <property type="term" value="P:monoatomic ion transmembrane transport"/>
    <property type="evidence" value="ECO:0007669"/>
    <property type="project" value="UniProtKB-KW"/>
</dbReference>
<evidence type="ECO:0000256" key="1">
    <source>
        <dbReference type="ARBA" id="ARBA00004651"/>
    </source>
</evidence>
<keyword evidence="2 9" id="KW-0813">Transport</keyword>
<dbReference type="AlphaFoldDB" id="A0A815AEB5"/>
<dbReference type="Proteomes" id="UP000682733">
    <property type="component" value="Unassembled WGS sequence"/>
</dbReference>
<evidence type="ECO:0000256" key="6">
    <source>
        <dbReference type="ARBA" id="ARBA00023065"/>
    </source>
</evidence>
<evidence type="ECO:0000313" key="14">
    <source>
        <dbReference type="Proteomes" id="UP000663829"/>
    </source>
</evidence>
<evidence type="ECO:0000313" key="10">
    <source>
        <dbReference type="EMBL" id="CAF1254594.1"/>
    </source>
</evidence>
<keyword evidence="14" id="KW-1185">Reference proteome</keyword>
<keyword evidence="7 9" id="KW-0472">Membrane</keyword>
<evidence type="ECO:0000256" key="8">
    <source>
        <dbReference type="ARBA" id="ARBA00023303"/>
    </source>
</evidence>
<dbReference type="GO" id="GO:0005886">
    <property type="term" value="C:plasma membrane"/>
    <property type="evidence" value="ECO:0007669"/>
    <property type="project" value="UniProtKB-SubCell"/>
</dbReference>
<accession>A0A815AEB5</accession>
<dbReference type="GO" id="GO:0005921">
    <property type="term" value="C:gap junction"/>
    <property type="evidence" value="ECO:0007669"/>
    <property type="project" value="UniProtKB-UniRule"/>
</dbReference>
<evidence type="ECO:0000256" key="9">
    <source>
        <dbReference type="RuleBase" id="RU010713"/>
    </source>
</evidence>
<dbReference type="Proteomes" id="UP000677228">
    <property type="component" value="Unassembled WGS sequence"/>
</dbReference>
<dbReference type="PANTHER" id="PTHR11893:SF36">
    <property type="entry name" value="INNEXIN-5"/>
    <property type="match status" value="1"/>
</dbReference>
<comment type="subcellular location">
    <subcellularLocation>
        <location evidence="1 9">Cell membrane</location>
        <topology evidence="1 9">Multi-pass membrane protein</topology>
    </subcellularLocation>
</comment>
<comment type="similarity">
    <text evidence="9">Belongs to the pannexin family.</text>
</comment>
<organism evidence="10 14">
    <name type="scientific">Didymodactylos carnosus</name>
    <dbReference type="NCBI Taxonomy" id="1234261"/>
    <lineage>
        <taxon>Eukaryota</taxon>
        <taxon>Metazoa</taxon>
        <taxon>Spiralia</taxon>
        <taxon>Gnathifera</taxon>
        <taxon>Rotifera</taxon>
        <taxon>Eurotatoria</taxon>
        <taxon>Bdelloidea</taxon>
        <taxon>Philodinida</taxon>
        <taxon>Philodinidae</taxon>
        <taxon>Didymodactylos</taxon>
    </lineage>
</organism>
<dbReference type="PROSITE" id="PS51013">
    <property type="entry name" value="PANNEXIN"/>
    <property type="match status" value="1"/>
</dbReference>
<evidence type="ECO:0000313" key="13">
    <source>
        <dbReference type="EMBL" id="CAF4115077.1"/>
    </source>
</evidence>
<feature type="transmembrane region" description="Helical" evidence="9">
    <location>
        <begin position="99"/>
        <end position="121"/>
    </location>
</feature>
<dbReference type="Proteomes" id="UP000681722">
    <property type="component" value="Unassembled WGS sequence"/>
</dbReference>
<proteinExistence type="inferred from homology"/>
<dbReference type="EMBL" id="CAJNOQ010010543">
    <property type="protein sequence ID" value="CAF1254594.1"/>
    <property type="molecule type" value="Genomic_DNA"/>
</dbReference>
<keyword evidence="5 9" id="KW-1133">Transmembrane helix</keyword>
<comment type="caution">
    <text evidence="10">The sequence shown here is derived from an EMBL/GenBank/DDBJ whole genome shotgun (WGS) entry which is preliminary data.</text>
</comment>
<feature type="transmembrane region" description="Helical" evidence="9">
    <location>
        <begin position="188"/>
        <end position="214"/>
    </location>
</feature>
<evidence type="ECO:0000313" key="11">
    <source>
        <dbReference type="EMBL" id="CAF1307852.1"/>
    </source>
</evidence>
<dbReference type="OrthoDB" id="5867527at2759"/>
<evidence type="ECO:0000313" key="12">
    <source>
        <dbReference type="EMBL" id="CAF4026075.1"/>
    </source>
</evidence>
<dbReference type="Pfam" id="PF00876">
    <property type="entry name" value="Innexin"/>
    <property type="match status" value="1"/>
</dbReference>
<reference evidence="10" key="1">
    <citation type="submission" date="2021-02" db="EMBL/GenBank/DDBJ databases">
        <authorList>
            <person name="Nowell W R."/>
        </authorList>
    </citation>
    <scope>NUCLEOTIDE SEQUENCE</scope>
</reference>
<evidence type="ECO:0000256" key="2">
    <source>
        <dbReference type="ARBA" id="ARBA00022448"/>
    </source>
</evidence>
<evidence type="ECO:0000256" key="4">
    <source>
        <dbReference type="ARBA" id="ARBA00022692"/>
    </source>
</evidence>
<evidence type="ECO:0000256" key="7">
    <source>
        <dbReference type="ARBA" id="ARBA00023136"/>
    </source>
</evidence>